<protein>
    <submittedName>
        <fullName evidence="1">Uncharacterized protein</fullName>
    </submittedName>
</protein>
<proteinExistence type="predicted"/>
<name>A0A1B6DHD5_9HEMI</name>
<accession>A0A1B6DHD5</accession>
<dbReference type="EMBL" id="GEDC01012205">
    <property type="protein sequence ID" value="JAS25093.1"/>
    <property type="molecule type" value="Transcribed_RNA"/>
</dbReference>
<reference evidence="1" key="1">
    <citation type="submission" date="2015-12" db="EMBL/GenBank/DDBJ databases">
        <title>De novo transcriptome assembly of four potential Pierce s Disease insect vectors from Arizona vineyards.</title>
        <authorList>
            <person name="Tassone E.E."/>
        </authorList>
    </citation>
    <scope>NUCLEOTIDE SEQUENCE</scope>
</reference>
<gene>
    <name evidence="1" type="ORF">g.2736</name>
</gene>
<evidence type="ECO:0000313" key="1">
    <source>
        <dbReference type="EMBL" id="JAS25093.1"/>
    </source>
</evidence>
<dbReference type="AlphaFoldDB" id="A0A1B6DHD5"/>
<organism evidence="1">
    <name type="scientific">Clastoptera arizonana</name>
    <name type="common">Arizona spittle bug</name>
    <dbReference type="NCBI Taxonomy" id="38151"/>
    <lineage>
        <taxon>Eukaryota</taxon>
        <taxon>Metazoa</taxon>
        <taxon>Ecdysozoa</taxon>
        <taxon>Arthropoda</taxon>
        <taxon>Hexapoda</taxon>
        <taxon>Insecta</taxon>
        <taxon>Pterygota</taxon>
        <taxon>Neoptera</taxon>
        <taxon>Paraneoptera</taxon>
        <taxon>Hemiptera</taxon>
        <taxon>Auchenorrhyncha</taxon>
        <taxon>Cercopoidea</taxon>
        <taxon>Clastopteridae</taxon>
        <taxon>Clastoptera</taxon>
    </lineage>
</organism>
<sequence>MIYTIVSSVTYELKMIKTFLSIYTFSVLVAGNFNKTLNQINQLSMRAGVITRSALLFFNETEFGMISKQLKSVLTSEKKVLELIKKTVDKDKTDNVTLQINTILESIGHLKYKKVNDTSEKIKYLKDIREILKMVYVVRDELKPRGVMTYFTLRGFLC</sequence>